<evidence type="ECO:0000313" key="1">
    <source>
        <dbReference type="EMBL" id="KAK6516377.1"/>
    </source>
</evidence>
<protein>
    <submittedName>
        <fullName evidence="1">Uncharacterized protein</fullName>
    </submittedName>
</protein>
<keyword evidence="2" id="KW-1185">Reference proteome</keyword>
<comment type="caution">
    <text evidence="1">The sequence shown here is derived from an EMBL/GenBank/DDBJ whole genome shotgun (WGS) entry which is preliminary data.</text>
</comment>
<dbReference type="Proteomes" id="UP001307849">
    <property type="component" value="Unassembled WGS sequence"/>
</dbReference>
<sequence length="113" mass="13063">MVMEELPQCRYIWKQYRCGGVFQSQQVHHCSKHPINDPCPNAVVDHYQDTGKNCRTCVAIEKANRKIIQMQRDIATLKMAQLPDLSAINRLDASIAQEVNEISLWRMQGHVDR</sequence>
<organism evidence="1 2">
    <name type="scientific">Arthrobotrys conoides</name>
    <dbReference type="NCBI Taxonomy" id="74498"/>
    <lineage>
        <taxon>Eukaryota</taxon>
        <taxon>Fungi</taxon>
        <taxon>Dikarya</taxon>
        <taxon>Ascomycota</taxon>
        <taxon>Pezizomycotina</taxon>
        <taxon>Orbiliomycetes</taxon>
        <taxon>Orbiliales</taxon>
        <taxon>Orbiliaceae</taxon>
        <taxon>Arthrobotrys</taxon>
    </lineage>
</organism>
<evidence type="ECO:0000313" key="2">
    <source>
        <dbReference type="Proteomes" id="UP001307849"/>
    </source>
</evidence>
<dbReference type="AlphaFoldDB" id="A0AAN8RU17"/>
<dbReference type="EMBL" id="JAVHJM010000003">
    <property type="protein sequence ID" value="KAK6516377.1"/>
    <property type="molecule type" value="Genomic_DNA"/>
</dbReference>
<name>A0AAN8RU17_9PEZI</name>
<accession>A0AAN8RU17</accession>
<gene>
    <name evidence="1" type="ORF">TWF506_006286</name>
</gene>
<reference evidence="1 2" key="1">
    <citation type="submission" date="2019-10" db="EMBL/GenBank/DDBJ databases">
        <authorList>
            <person name="Palmer J.M."/>
        </authorList>
    </citation>
    <scope>NUCLEOTIDE SEQUENCE [LARGE SCALE GENOMIC DNA]</scope>
    <source>
        <strain evidence="1 2">TWF506</strain>
    </source>
</reference>
<proteinExistence type="predicted"/>